<dbReference type="KEGG" id="tpf:TPHA_0D01270"/>
<accession>G8BSE7</accession>
<dbReference type="EMBL" id="HE612859">
    <property type="protein sequence ID" value="CCE62768.1"/>
    <property type="molecule type" value="Genomic_DNA"/>
</dbReference>
<keyword evidence="6" id="KW-0498">Mitosis</keyword>
<evidence type="ECO:0000313" key="18">
    <source>
        <dbReference type="EMBL" id="CCE62768.1"/>
    </source>
</evidence>
<dbReference type="GeneID" id="11534392"/>
<dbReference type="PROSITE" id="PS00411">
    <property type="entry name" value="KINESIN_MOTOR_1"/>
    <property type="match status" value="1"/>
</dbReference>
<keyword evidence="9 13" id="KW-0505">Motor protein</keyword>
<keyword evidence="8 15" id="KW-0175">Coiled coil</keyword>
<feature type="compositionally biased region" description="Polar residues" evidence="16">
    <location>
        <begin position="7"/>
        <end position="19"/>
    </location>
</feature>
<proteinExistence type="inferred from homology"/>
<dbReference type="GO" id="GO:0008574">
    <property type="term" value="F:plus-end-directed microtubule motor activity"/>
    <property type="evidence" value="ECO:0007669"/>
    <property type="project" value="EnsemblFungi"/>
</dbReference>
<dbReference type="Proteomes" id="UP000005666">
    <property type="component" value="Chromosome 4"/>
</dbReference>
<evidence type="ECO:0000256" key="11">
    <source>
        <dbReference type="ARBA" id="ARBA00023306"/>
    </source>
</evidence>
<evidence type="ECO:0000256" key="9">
    <source>
        <dbReference type="ARBA" id="ARBA00023175"/>
    </source>
</evidence>
<dbReference type="PROSITE" id="PS50067">
    <property type="entry name" value="KINESIN_MOTOR_2"/>
    <property type="match status" value="1"/>
</dbReference>
<evidence type="ECO:0000256" key="1">
    <source>
        <dbReference type="ARBA" id="ARBA00004245"/>
    </source>
</evidence>
<feature type="compositionally biased region" description="Polar residues" evidence="16">
    <location>
        <begin position="598"/>
        <end position="610"/>
    </location>
</feature>
<feature type="region of interest" description="Disordered" evidence="16">
    <location>
        <begin position="1"/>
        <end position="66"/>
    </location>
</feature>
<dbReference type="InterPro" id="IPR019821">
    <property type="entry name" value="Kinesin_motor_CS"/>
</dbReference>
<dbReference type="HOGENOM" id="CLU_001485_24_1_1"/>
<dbReference type="PANTHER" id="PTHR47968">
    <property type="entry name" value="CENTROMERE PROTEIN E"/>
    <property type="match status" value="1"/>
</dbReference>
<dbReference type="OMA" id="LCTIHMG"/>
<evidence type="ECO:0000256" key="13">
    <source>
        <dbReference type="PROSITE-ProRule" id="PRU00283"/>
    </source>
</evidence>
<dbReference type="PRINTS" id="PR00380">
    <property type="entry name" value="KINESINHEAVY"/>
</dbReference>
<name>G8BSE7_TETPH</name>
<dbReference type="Pfam" id="PF00225">
    <property type="entry name" value="Kinesin"/>
    <property type="match status" value="1"/>
</dbReference>
<feature type="domain" description="Kinesin motor" evidence="17">
    <location>
        <begin position="75"/>
        <end position="427"/>
    </location>
</feature>
<dbReference type="GO" id="GO:0005816">
    <property type="term" value="C:spindle pole body"/>
    <property type="evidence" value="ECO:0007669"/>
    <property type="project" value="EnsemblFungi"/>
</dbReference>
<dbReference type="FunFam" id="3.40.850.10:FF:000073">
    <property type="entry name" value="Kinesin-like protein"/>
    <property type="match status" value="1"/>
</dbReference>
<dbReference type="Gene3D" id="3.40.850.10">
    <property type="entry name" value="Kinesin motor domain"/>
    <property type="match status" value="1"/>
</dbReference>
<keyword evidence="3" id="KW-0132">Cell division</keyword>
<keyword evidence="10" id="KW-0206">Cytoskeleton</keyword>
<feature type="coiled-coil region" evidence="15">
    <location>
        <begin position="637"/>
        <end position="664"/>
    </location>
</feature>
<feature type="region of interest" description="Disordered" evidence="16">
    <location>
        <begin position="355"/>
        <end position="376"/>
    </location>
</feature>
<feature type="compositionally biased region" description="Low complexity" evidence="16">
    <location>
        <begin position="26"/>
        <end position="45"/>
    </location>
</feature>
<gene>
    <name evidence="18" type="primary">TPHA0D01270</name>
    <name evidence="18" type="ordered locus">TPHA_0D01270</name>
</gene>
<dbReference type="InterPro" id="IPR001752">
    <property type="entry name" value="Kinesin_motor_dom"/>
</dbReference>
<dbReference type="SUPFAM" id="SSF52540">
    <property type="entry name" value="P-loop containing nucleoside triphosphate hydrolases"/>
    <property type="match status" value="1"/>
</dbReference>
<dbReference type="OrthoDB" id="3176171at2759"/>
<dbReference type="GO" id="GO:0005524">
    <property type="term" value="F:ATP binding"/>
    <property type="evidence" value="ECO:0007669"/>
    <property type="project" value="UniProtKB-UniRule"/>
</dbReference>
<dbReference type="SMART" id="SM00129">
    <property type="entry name" value="KISc"/>
    <property type="match status" value="1"/>
</dbReference>
<keyword evidence="4 14" id="KW-0493">Microtubule</keyword>
<feature type="binding site" evidence="13">
    <location>
        <begin position="148"/>
        <end position="155"/>
    </location>
    <ligand>
        <name>ATP</name>
        <dbReference type="ChEBI" id="CHEBI:30616"/>
    </ligand>
</feature>
<comment type="function">
    <text evidence="12">Required for assembly of the mitotic spindle.</text>
</comment>
<evidence type="ECO:0000256" key="6">
    <source>
        <dbReference type="ARBA" id="ARBA00022776"/>
    </source>
</evidence>
<evidence type="ECO:0000313" key="19">
    <source>
        <dbReference type="Proteomes" id="UP000005666"/>
    </source>
</evidence>
<keyword evidence="7 13" id="KW-0067">ATP-binding</keyword>
<evidence type="ECO:0000256" key="4">
    <source>
        <dbReference type="ARBA" id="ARBA00022701"/>
    </source>
</evidence>
<evidence type="ECO:0000256" key="10">
    <source>
        <dbReference type="ARBA" id="ARBA00023212"/>
    </source>
</evidence>
<evidence type="ECO:0000256" key="5">
    <source>
        <dbReference type="ARBA" id="ARBA00022741"/>
    </source>
</evidence>
<dbReference type="AlphaFoldDB" id="G8BSE7"/>
<evidence type="ECO:0000256" key="8">
    <source>
        <dbReference type="ARBA" id="ARBA00023054"/>
    </source>
</evidence>
<keyword evidence="19" id="KW-1185">Reference proteome</keyword>
<evidence type="ECO:0000256" key="2">
    <source>
        <dbReference type="ARBA" id="ARBA00022490"/>
    </source>
</evidence>
<keyword evidence="11" id="KW-0131">Cell cycle</keyword>
<evidence type="ECO:0000256" key="7">
    <source>
        <dbReference type="ARBA" id="ARBA00022840"/>
    </source>
</evidence>
<dbReference type="RefSeq" id="XP_003685202.1">
    <property type="nucleotide sequence ID" value="XM_003685154.1"/>
</dbReference>
<evidence type="ECO:0000259" key="17">
    <source>
        <dbReference type="PROSITE" id="PS50067"/>
    </source>
</evidence>
<evidence type="ECO:0000256" key="3">
    <source>
        <dbReference type="ARBA" id="ARBA00022618"/>
    </source>
</evidence>
<dbReference type="GO" id="GO:0061863">
    <property type="term" value="F:microtubule plus end polymerase"/>
    <property type="evidence" value="ECO:0007669"/>
    <property type="project" value="EnsemblFungi"/>
</dbReference>
<dbReference type="GO" id="GO:0046785">
    <property type="term" value="P:microtubule polymerization"/>
    <property type="evidence" value="ECO:0007669"/>
    <property type="project" value="EnsemblFungi"/>
</dbReference>
<comment type="subcellular location">
    <subcellularLocation>
        <location evidence="1">Cytoplasm</location>
        <location evidence="1">Cytoskeleton</location>
    </subcellularLocation>
</comment>
<protein>
    <recommendedName>
        <fullName evidence="14">Kinesin-like protein</fullName>
    </recommendedName>
</protein>
<evidence type="ECO:0000256" key="14">
    <source>
        <dbReference type="RuleBase" id="RU000394"/>
    </source>
</evidence>
<feature type="compositionally biased region" description="Polar residues" evidence="16">
    <location>
        <begin position="362"/>
        <end position="376"/>
    </location>
</feature>
<dbReference type="InterPro" id="IPR036961">
    <property type="entry name" value="Kinesin_motor_dom_sf"/>
</dbReference>
<reference evidence="18 19" key="1">
    <citation type="journal article" date="2011" name="Proc. Natl. Acad. Sci. U.S.A.">
        <title>Evolutionary erosion of yeast sex chromosomes by mating-type switching accidents.</title>
        <authorList>
            <person name="Gordon J.L."/>
            <person name="Armisen D."/>
            <person name="Proux-Wera E."/>
            <person name="Oheigeartaigh S.S."/>
            <person name="Byrne K.P."/>
            <person name="Wolfe K.H."/>
        </authorList>
    </citation>
    <scope>NUCLEOTIDE SEQUENCE [LARGE SCALE GENOMIC DNA]</scope>
    <source>
        <strain evidence="19">ATCC 24235 / CBS 4417 / NBRC 1672 / NRRL Y-8282 / UCD 70-5</strain>
    </source>
</reference>
<keyword evidence="2" id="KW-0963">Cytoplasm</keyword>
<dbReference type="GO" id="GO:0008017">
    <property type="term" value="F:microtubule binding"/>
    <property type="evidence" value="ECO:0007669"/>
    <property type="project" value="InterPro"/>
</dbReference>
<dbReference type="GO" id="GO:0030473">
    <property type="term" value="P:nuclear migration along microtubule"/>
    <property type="evidence" value="ECO:0007669"/>
    <property type="project" value="EnsemblFungi"/>
</dbReference>
<dbReference type="eggNOG" id="KOG0242">
    <property type="taxonomic scope" value="Eukaryota"/>
</dbReference>
<organism evidence="18 19">
    <name type="scientific">Tetrapisispora phaffii (strain ATCC 24235 / CBS 4417 / NBRC 1672 / NRRL Y-8282 / UCD 70-5)</name>
    <name type="common">Yeast</name>
    <name type="synonym">Fabospora phaffii</name>
    <dbReference type="NCBI Taxonomy" id="1071381"/>
    <lineage>
        <taxon>Eukaryota</taxon>
        <taxon>Fungi</taxon>
        <taxon>Dikarya</taxon>
        <taxon>Ascomycota</taxon>
        <taxon>Saccharomycotina</taxon>
        <taxon>Saccharomycetes</taxon>
        <taxon>Saccharomycetales</taxon>
        <taxon>Saccharomycetaceae</taxon>
        <taxon>Tetrapisispora</taxon>
    </lineage>
</organism>
<feature type="region of interest" description="Disordered" evidence="16">
    <location>
        <begin position="589"/>
        <end position="610"/>
    </location>
</feature>
<dbReference type="InterPro" id="IPR027417">
    <property type="entry name" value="P-loop_NTPase"/>
</dbReference>
<dbReference type="GO" id="GO:0007026">
    <property type="term" value="P:negative regulation of microtubule depolymerization"/>
    <property type="evidence" value="ECO:0007669"/>
    <property type="project" value="EnsemblFungi"/>
</dbReference>
<dbReference type="PANTHER" id="PTHR47968:SF36">
    <property type="entry name" value="KINESIN HEAVY CHAIN ISOFORM X1"/>
    <property type="match status" value="1"/>
</dbReference>
<keyword evidence="5 13" id="KW-0547">Nucleotide-binding</keyword>
<dbReference type="STRING" id="1071381.G8BSE7"/>
<evidence type="ECO:0000256" key="16">
    <source>
        <dbReference type="SAM" id="MobiDB-lite"/>
    </source>
</evidence>
<comment type="similarity">
    <text evidence="13 14">Belongs to the TRAFAC class myosin-kinesin ATPase superfamily. Kinesin family.</text>
</comment>
<evidence type="ECO:0000256" key="15">
    <source>
        <dbReference type="SAM" id="Coils"/>
    </source>
</evidence>
<sequence>MFPPQSPSLRSVGSFNNLKKGNRFGTTSTTTTRSSSPIRSVSSHSDGQYHHSIKSRIIRNNPNSNQQTHEAYTGKIIVAIRPKPISNNEKKVWNIVDNKRIAHDDVGEFRLDRIFDCDVSNLEIYSELCKPLIDKLAMGYNATLFAYGMTGSGKTFTMSGTQEDTGLIPLSISHLFNTINEENLLGKKKYEMLVSYMEIYNEKLYDLLDTNVEGVNFGYSSNLQTPPRFGNSFNSAQDLRIRDDAQYGIKVVGLSEHRCSSKDDLMKWVRIGDKNKKISETEYNSRSSRSHSILLVRLIATDLETGIVTTSTLSLCDLAGSEKATSQQERRKEGAFINKSLLALGTVIAKLSSESNQHRNADNVNHQETSNPNNSHIPYRDSKLTRILQPALSGNSIITTICTVDIRSDASSETLNTLRFASRAKNVSLHVTKKQNVSKDEEKDKLIFTLIQQLEEQKKLIDDMNVNKMSGNVLNFEKHAVPFANEMVANANSGPNNNIDTSRTEKSNIVDPSYALLESENKVLKFKLEHCENLLDKDIVELQDRQMINIVEMLPDGVGTLLEMKFQGLESQIRQYKLYTANLEKRLASNKNDENRHNSGSNMVIPINSAQGSRIASNNSDISMADNCSEEDPYDIIRHKEEEIKELKKGLERKDKMIEALQSARRLRHRALKPLAEANLLYENEQENRGFNNLER</sequence>
<dbReference type="GO" id="GO:0051301">
    <property type="term" value="P:cell division"/>
    <property type="evidence" value="ECO:0007669"/>
    <property type="project" value="UniProtKB-KW"/>
</dbReference>
<dbReference type="InterPro" id="IPR027640">
    <property type="entry name" value="Kinesin-like_fam"/>
</dbReference>
<dbReference type="GO" id="GO:1903754">
    <property type="term" value="C:cortical microtubule plus-end"/>
    <property type="evidence" value="ECO:0007669"/>
    <property type="project" value="EnsemblFungi"/>
</dbReference>
<evidence type="ECO:0000256" key="12">
    <source>
        <dbReference type="ARBA" id="ARBA00054086"/>
    </source>
</evidence>